<dbReference type="PROSITE" id="PS50816">
    <property type="entry name" value="NAF"/>
    <property type="match status" value="1"/>
</dbReference>
<dbReference type="SUPFAM" id="SSF56112">
    <property type="entry name" value="Protein kinase-like (PK-like)"/>
    <property type="match status" value="1"/>
</dbReference>
<keyword evidence="7" id="KW-0418">Kinase</keyword>
<evidence type="ECO:0000256" key="5">
    <source>
        <dbReference type="ARBA" id="ARBA00022679"/>
    </source>
</evidence>
<dbReference type="Proteomes" id="UP000694853">
    <property type="component" value="Unplaced"/>
</dbReference>
<protein>
    <recommendedName>
        <fullName evidence="3">non-specific serine/threonine protein kinase</fullName>
        <ecNumber evidence="3">2.7.11.1</ecNumber>
    </recommendedName>
</protein>
<evidence type="ECO:0000256" key="1">
    <source>
        <dbReference type="ARBA" id="ARBA00001936"/>
    </source>
</evidence>
<dbReference type="GO" id="GO:0004674">
    <property type="term" value="F:protein serine/threonine kinase activity"/>
    <property type="evidence" value="ECO:0007669"/>
    <property type="project" value="UniProtKB-KW"/>
</dbReference>
<organism evidence="16 17">
    <name type="scientific">Abrus precatorius</name>
    <name type="common">Indian licorice</name>
    <name type="synonym">Glycine abrus</name>
    <dbReference type="NCBI Taxonomy" id="3816"/>
    <lineage>
        <taxon>Eukaryota</taxon>
        <taxon>Viridiplantae</taxon>
        <taxon>Streptophyta</taxon>
        <taxon>Embryophyta</taxon>
        <taxon>Tracheophyta</taxon>
        <taxon>Spermatophyta</taxon>
        <taxon>Magnoliopsida</taxon>
        <taxon>eudicotyledons</taxon>
        <taxon>Gunneridae</taxon>
        <taxon>Pentapetalae</taxon>
        <taxon>rosids</taxon>
        <taxon>fabids</taxon>
        <taxon>Fabales</taxon>
        <taxon>Fabaceae</taxon>
        <taxon>Papilionoideae</taxon>
        <taxon>50 kb inversion clade</taxon>
        <taxon>NPAAA clade</taxon>
        <taxon>indigoferoid/millettioid clade</taxon>
        <taxon>Abreae</taxon>
        <taxon>Abrus</taxon>
    </lineage>
</organism>
<dbReference type="InterPro" id="IPR018451">
    <property type="entry name" value="NAF/FISL_domain"/>
</dbReference>
<comment type="catalytic activity">
    <reaction evidence="10">
        <text>L-threonyl-[protein] + ATP = O-phospho-L-threonyl-[protein] + ADP + H(+)</text>
        <dbReference type="Rhea" id="RHEA:46608"/>
        <dbReference type="Rhea" id="RHEA-COMP:11060"/>
        <dbReference type="Rhea" id="RHEA-COMP:11605"/>
        <dbReference type="ChEBI" id="CHEBI:15378"/>
        <dbReference type="ChEBI" id="CHEBI:30013"/>
        <dbReference type="ChEBI" id="CHEBI:30616"/>
        <dbReference type="ChEBI" id="CHEBI:61977"/>
        <dbReference type="ChEBI" id="CHEBI:456216"/>
        <dbReference type="EC" id="2.7.11.1"/>
    </reaction>
</comment>
<evidence type="ECO:0000256" key="11">
    <source>
        <dbReference type="ARBA" id="ARBA00048679"/>
    </source>
</evidence>
<accession>A0A8B8LEP4</accession>
<dbReference type="InterPro" id="IPR000719">
    <property type="entry name" value="Prot_kinase_dom"/>
</dbReference>
<comment type="similarity">
    <text evidence="2">Belongs to the protein kinase superfamily. CAMK Ser/Thr protein kinase family. SNF1 subfamily.</text>
</comment>
<keyword evidence="4 13" id="KW-0723">Serine/threonine-protein kinase</keyword>
<evidence type="ECO:0000256" key="2">
    <source>
        <dbReference type="ARBA" id="ARBA00006234"/>
    </source>
</evidence>
<comment type="catalytic activity">
    <reaction evidence="11">
        <text>L-seryl-[protein] + ATP = O-phospho-L-seryl-[protein] + ADP + H(+)</text>
        <dbReference type="Rhea" id="RHEA:17989"/>
        <dbReference type="Rhea" id="RHEA-COMP:9863"/>
        <dbReference type="Rhea" id="RHEA-COMP:11604"/>
        <dbReference type="ChEBI" id="CHEBI:15378"/>
        <dbReference type="ChEBI" id="CHEBI:29999"/>
        <dbReference type="ChEBI" id="CHEBI:30616"/>
        <dbReference type="ChEBI" id="CHEBI:83421"/>
        <dbReference type="ChEBI" id="CHEBI:456216"/>
        <dbReference type="EC" id="2.7.11.1"/>
    </reaction>
</comment>
<keyword evidence="9" id="KW-0464">Manganese</keyword>
<dbReference type="GO" id="GO:0005524">
    <property type="term" value="F:ATP binding"/>
    <property type="evidence" value="ECO:0007669"/>
    <property type="project" value="UniProtKB-UniRule"/>
</dbReference>
<dbReference type="SMART" id="SM00220">
    <property type="entry name" value="S_TKc"/>
    <property type="match status" value="1"/>
</dbReference>
<dbReference type="AlphaFoldDB" id="A0A8B8LEP4"/>
<evidence type="ECO:0000259" key="15">
    <source>
        <dbReference type="PROSITE" id="PS50816"/>
    </source>
</evidence>
<evidence type="ECO:0000259" key="14">
    <source>
        <dbReference type="PROSITE" id="PS50011"/>
    </source>
</evidence>
<evidence type="ECO:0000256" key="13">
    <source>
        <dbReference type="RuleBase" id="RU000304"/>
    </source>
</evidence>
<evidence type="ECO:0000256" key="12">
    <source>
        <dbReference type="PROSITE-ProRule" id="PRU10141"/>
    </source>
</evidence>
<dbReference type="FunFam" id="3.30.200.20:FF:000096">
    <property type="entry name" value="Non-specific serine/threonine protein kinase"/>
    <property type="match status" value="1"/>
</dbReference>
<dbReference type="Pfam" id="PF00069">
    <property type="entry name" value="Pkinase"/>
    <property type="match status" value="1"/>
</dbReference>
<evidence type="ECO:0000256" key="9">
    <source>
        <dbReference type="ARBA" id="ARBA00023211"/>
    </source>
</evidence>
<gene>
    <name evidence="17" type="primary">LOC113864357</name>
</gene>
<dbReference type="PROSITE" id="PS00108">
    <property type="entry name" value="PROTEIN_KINASE_ST"/>
    <property type="match status" value="1"/>
</dbReference>
<evidence type="ECO:0000256" key="10">
    <source>
        <dbReference type="ARBA" id="ARBA00047899"/>
    </source>
</evidence>
<dbReference type="RefSeq" id="XP_027353773.1">
    <property type="nucleotide sequence ID" value="XM_027497972.1"/>
</dbReference>
<keyword evidence="5" id="KW-0808">Transferase</keyword>
<dbReference type="InterPro" id="IPR004041">
    <property type="entry name" value="NAF_dom"/>
</dbReference>
<evidence type="ECO:0000256" key="4">
    <source>
        <dbReference type="ARBA" id="ARBA00022527"/>
    </source>
</evidence>
<reference evidence="16" key="1">
    <citation type="journal article" date="2019" name="Toxins">
        <title>Detection of Abrin-Like and Prepropulchellin-Like Toxin Genes and Transcripts Using Whole Genome Sequencing and Full-Length Transcript Sequencing of Abrus precatorius.</title>
        <authorList>
            <person name="Hovde B.T."/>
            <person name="Daligault H.E."/>
            <person name="Hanschen E.R."/>
            <person name="Kunde Y.A."/>
            <person name="Johnson M.B."/>
            <person name="Starkenburg S.R."/>
            <person name="Johnson S.L."/>
        </authorList>
    </citation>
    <scope>NUCLEOTIDE SEQUENCE [LARGE SCALE GENOMIC DNA]</scope>
</reference>
<dbReference type="InterPro" id="IPR017441">
    <property type="entry name" value="Protein_kinase_ATP_BS"/>
</dbReference>
<dbReference type="FunFam" id="1.10.510.10:FF:000279">
    <property type="entry name" value="Non-specific serine/threonine protein kinase"/>
    <property type="match status" value="1"/>
</dbReference>
<dbReference type="PANTHER" id="PTHR43895:SF114">
    <property type="entry name" value="NON-SPECIFIC SERINE_THREONINE PROTEIN KINASE"/>
    <property type="match status" value="1"/>
</dbReference>
<dbReference type="GO" id="GO:0007165">
    <property type="term" value="P:signal transduction"/>
    <property type="evidence" value="ECO:0007669"/>
    <property type="project" value="InterPro"/>
</dbReference>
<keyword evidence="16" id="KW-1185">Reference proteome</keyword>
<dbReference type="PROSITE" id="PS00107">
    <property type="entry name" value="PROTEIN_KINASE_ATP"/>
    <property type="match status" value="1"/>
</dbReference>
<dbReference type="GeneID" id="113864357"/>
<dbReference type="Gene3D" id="3.30.310.80">
    <property type="entry name" value="Kinase associated domain 1, KA1"/>
    <property type="match status" value="1"/>
</dbReference>
<keyword evidence="6 12" id="KW-0547">Nucleotide-binding</keyword>
<comment type="cofactor">
    <cofactor evidence="1">
        <name>Mn(2+)</name>
        <dbReference type="ChEBI" id="CHEBI:29035"/>
    </cofactor>
</comment>
<feature type="domain" description="Protein kinase" evidence="14">
    <location>
        <begin position="9"/>
        <end position="262"/>
    </location>
</feature>
<evidence type="ECO:0000313" key="17">
    <source>
        <dbReference type="RefSeq" id="XP_027353773.1"/>
    </source>
</evidence>
<dbReference type="InterPro" id="IPR011009">
    <property type="entry name" value="Kinase-like_dom_sf"/>
</dbReference>
<dbReference type="PANTHER" id="PTHR43895">
    <property type="entry name" value="CALCIUM/CALMODULIN-DEPENDENT PROTEIN KINASE KINASE-RELATED"/>
    <property type="match status" value="1"/>
</dbReference>
<feature type="domain" description="NAF" evidence="15">
    <location>
        <begin position="302"/>
        <end position="326"/>
    </location>
</feature>
<evidence type="ECO:0000256" key="8">
    <source>
        <dbReference type="ARBA" id="ARBA00022840"/>
    </source>
</evidence>
<evidence type="ECO:0000256" key="7">
    <source>
        <dbReference type="ARBA" id="ARBA00022777"/>
    </source>
</evidence>
<dbReference type="Gene3D" id="1.10.510.10">
    <property type="entry name" value="Transferase(Phosphotransferase) domain 1"/>
    <property type="match status" value="1"/>
</dbReference>
<evidence type="ECO:0000256" key="3">
    <source>
        <dbReference type="ARBA" id="ARBA00012513"/>
    </source>
</evidence>
<dbReference type="InterPro" id="IPR008271">
    <property type="entry name" value="Ser/Thr_kinase_AS"/>
</dbReference>
<reference evidence="17" key="2">
    <citation type="submission" date="2025-08" db="UniProtKB">
        <authorList>
            <consortium name="RefSeq"/>
        </authorList>
    </citation>
    <scope>IDENTIFICATION</scope>
    <source>
        <tissue evidence="17">Young leaves</tissue>
    </source>
</reference>
<sequence length="414" mass="46825">MVVRKVGKYEIGRTIGEGTFAKVKFAQNTETGESVAMKVLDRSTIIKHKMVDQIKREISIMKLVRHPYVVRLHEVLASRTKIYIILEFITGGELFDKIIHHGRLSEAESRRYFQQLIDGVDYCHSKGVYHRDLKPENLLLDSLGNMKISDFGLSALPEQGVSILRTTCGTPNYVAPEVLSHKGYNGAVADVWSCGVILYVLLAGYLPFDELDLTTLYSKINKAEFSCPPWFPLGAKTLIHRILDPNPDTRITIEQIRNDEWFQRGYNPVSLLEYEDVNLDDVNAVFDDAEEPADQQCDNEDTGPLMLNAFDLIILSQGLNLATIFDRGQDTVKYQTRFISQKPAKVVLSSMEVVAQSMGFKTHIRNYKMRVEGISANKTSYFSVILEIFEVAPTFYMVDIQKAAGDTGEYLKQS</sequence>
<proteinExistence type="inferred from homology"/>
<feature type="binding site" evidence="12">
    <location>
        <position position="47"/>
    </location>
    <ligand>
        <name>ATP</name>
        <dbReference type="ChEBI" id="CHEBI:30616"/>
    </ligand>
</feature>
<keyword evidence="8 12" id="KW-0067">ATP-binding</keyword>
<evidence type="ECO:0000313" key="16">
    <source>
        <dbReference type="Proteomes" id="UP000694853"/>
    </source>
</evidence>
<evidence type="ECO:0000256" key="6">
    <source>
        <dbReference type="ARBA" id="ARBA00022741"/>
    </source>
</evidence>
<dbReference type="PROSITE" id="PS50011">
    <property type="entry name" value="PROTEIN_KINASE_DOM"/>
    <property type="match status" value="1"/>
</dbReference>
<dbReference type="FunFam" id="3.30.310.80:FF:000005">
    <property type="entry name" value="Non-specific serine/threonine protein kinase"/>
    <property type="match status" value="1"/>
</dbReference>
<dbReference type="EC" id="2.7.11.1" evidence="3"/>
<dbReference type="Pfam" id="PF03822">
    <property type="entry name" value="NAF"/>
    <property type="match status" value="1"/>
</dbReference>
<dbReference type="CDD" id="cd12195">
    <property type="entry name" value="CIPK_C"/>
    <property type="match status" value="1"/>
</dbReference>
<name>A0A8B8LEP4_ABRPR</name>